<evidence type="ECO:0000259" key="2">
    <source>
        <dbReference type="PROSITE" id="PS51898"/>
    </source>
</evidence>
<gene>
    <name evidence="3" type="ORF">DQ226_17645</name>
</gene>
<proteinExistence type="predicted"/>
<dbReference type="InterPro" id="IPR002104">
    <property type="entry name" value="Integrase_catalytic"/>
</dbReference>
<evidence type="ECO:0000313" key="3">
    <source>
        <dbReference type="EMBL" id="RBA30173.1"/>
    </source>
</evidence>
<dbReference type="Proteomes" id="UP000252187">
    <property type="component" value="Unassembled WGS sequence"/>
</dbReference>
<sequence>MTYPRSTPLEPTISPSYDEKYKATEWRFPEWLRQTIIPFPASHATFGWACDVENCEGILPLSGSHSLCLTHLEEYKTTQGTTVYTDFLQSSTPSKSHTIGTALSRYPQCKICGENREAYGAYCRVHISYLQRAAKKGIPEAEWLKTQKPLGKVPLCEVPRCIHDAIFKIGTTKTFRVCNSHYYKFRSFAGAGKFEVTGNDWDDYCNTPSVIDSISTIQEARGTLDLSSCPESLQQQIRYALYRYTQLEVRSQWRPKSIQSAVDALADYGIKNLTDEEIAPLIWDDRLTTLQRRIVQVLPGLARTLIEERSSIRLKGLFDPSVVGGGNFVVHARTPTRVISYDLTAVSQTWLRNALWDHLETLSLLPDQKRPTSTMVYSRIGGVTLLSRLLSVVRLDSGNDPGILGSADGRSVGDELEASFDDGTAMVSHQARQDELRPLTRGTRNNYWIGMRLVLQDGIESGSLPESLNGFLLALPRFEASRAPAHPRPIDDATLQALMDPENVQLLDKLDPTDWGLADIWLTHLLQGGRIGETLNLRLGSVGLIGNHQPYIWRDITKAGVLDYGMPCHPSVYERLILRKEKTLSLLRRRYHRELSARAPNEQVKLLRQWDTEMPLFPGKLKNPDLVRSVPYSSFRTVWSTWLDSLKIVGLTTHRTRATMATSLLNNGAPPDLVRQVLGHFSHESLAHYARYNDSNMIEQLRRVWAAGPGMPIAGQILLQDGASLGMRTSSGPSPIDLSAVSSEHGLCSYSPVVGGGDCPWQLKCTSDPSDVCEHFILTGADLTYWERKIEAAYTLAEGAESPEVREFIYSQWEKWGVVVSNLREALRAAGLLQAAEEQSLRLPRTSYLHPIHTQGWSFTSLADIYPRDTGD</sequence>
<dbReference type="Gene3D" id="1.10.443.10">
    <property type="entry name" value="Intergrase catalytic core"/>
    <property type="match status" value="1"/>
</dbReference>
<dbReference type="EMBL" id="QNTT01000092">
    <property type="protein sequence ID" value="RBA30173.1"/>
    <property type="molecule type" value="Genomic_DNA"/>
</dbReference>
<dbReference type="GO" id="GO:0003677">
    <property type="term" value="F:DNA binding"/>
    <property type="evidence" value="ECO:0007669"/>
    <property type="project" value="InterPro"/>
</dbReference>
<dbReference type="InterPro" id="IPR011010">
    <property type="entry name" value="DNA_brk_join_enz"/>
</dbReference>
<organism evidence="3 4">
    <name type="scientific">Dietzia maris</name>
    <dbReference type="NCBI Taxonomy" id="37915"/>
    <lineage>
        <taxon>Bacteria</taxon>
        <taxon>Bacillati</taxon>
        <taxon>Actinomycetota</taxon>
        <taxon>Actinomycetes</taxon>
        <taxon>Mycobacteriales</taxon>
        <taxon>Dietziaceae</taxon>
        <taxon>Dietzia</taxon>
    </lineage>
</organism>
<dbReference type="InterPro" id="IPR013762">
    <property type="entry name" value="Integrase-like_cat_sf"/>
</dbReference>
<evidence type="ECO:0000313" key="4">
    <source>
        <dbReference type="Proteomes" id="UP000252187"/>
    </source>
</evidence>
<comment type="caution">
    <text evidence="3">The sequence shown here is derived from an EMBL/GenBank/DDBJ whole genome shotgun (WGS) entry which is preliminary data.</text>
</comment>
<dbReference type="GO" id="GO:0006310">
    <property type="term" value="P:DNA recombination"/>
    <property type="evidence" value="ECO:0007669"/>
    <property type="project" value="UniProtKB-KW"/>
</dbReference>
<protein>
    <submittedName>
        <fullName evidence="3">Site-specific integrase</fullName>
    </submittedName>
</protein>
<feature type="domain" description="Tyr recombinase" evidence="2">
    <location>
        <begin position="493"/>
        <end position="706"/>
    </location>
</feature>
<evidence type="ECO:0000256" key="1">
    <source>
        <dbReference type="ARBA" id="ARBA00023172"/>
    </source>
</evidence>
<dbReference type="GO" id="GO:0015074">
    <property type="term" value="P:DNA integration"/>
    <property type="evidence" value="ECO:0007669"/>
    <property type="project" value="InterPro"/>
</dbReference>
<dbReference type="CDD" id="cd00397">
    <property type="entry name" value="DNA_BRE_C"/>
    <property type="match status" value="1"/>
</dbReference>
<dbReference type="AlphaFoldDB" id="A0A365P6N4"/>
<name>A0A365P6N4_9ACTN</name>
<dbReference type="SUPFAM" id="SSF56349">
    <property type="entry name" value="DNA breaking-rejoining enzymes"/>
    <property type="match status" value="1"/>
</dbReference>
<dbReference type="Pfam" id="PF00589">
    <property type="entry name" value="Phage_integrase"/>
    <property type="match status" value="1"/>
</dbReference>
<reference evidence="3 4" key="1">
    <citation type="submission" date="2018-06" db="EMBL/GenBank/DDBJ databases">
        <title>Whole genome sequencing of four bacterial strains from South Shetland trench revealing bio-synthetic gene clusters.</title>
        <authorList>
            <person name="Abdel-Mageed W.M."/>
            <person name="Lehri B."/>
            <person name="Jarmusch S.A."/>
            <person name="Miranda K."/>
            <person name="Goodfellow M."/>
            <person name="Jaspars M."/>
            <person name="Karlyshev A.V."/>
        </authorList>
    </citation>
    <scope>NUCLEOTIDE SEQUENCE [LARGE SCALE GENOMIC DNA]</scope>
    <source>
        <strain evidence="3 4">SST1</strain>
    </source>
</reference>
<keyword evidence="1" id="KW-0233">DNA recombination</keyword>
<dbReference type="PROSITE" id="PS51898">
    <property type="entry name" value="TYR_RECOMBINASE"/>
    <property type="match status" value="1"/>
</dbReference>
<accession>A0A365P6N4</accession>